<dbReference type="eggNOG" id="COG1388">
    <property type="taxonomic scope" value="Bacteria"/>
</dbReference>
<dbReference type="EMBL" id="CP003244">
    <property type="protein sequence ID" value="AEX52532.1"/>
    <property type="molecule type" value="Genomic_DNA"/>
</dbReference>
<feature type="signal peptide" evidence="7">
    <location>
        <begin position="1"/>
        <end position="24"/>
    </location>
</feature>
<dbReference type="PRINTS" id="PR01369">
    <property type="entry name" value="INTIMIN"/>
</dbReference>
<dbReference type="PROSITE" id="PS51782">
    <property type="entry name" value="LYSM"/>
    <property type="match status" value="1"/>
</dbReference>
<dbReference type="InterPro" id="IPR003535">
    <property type="entry name" value="Intimin/invasin_bac"/>
</dbReference>
<evidence type="ECO:0000256" key="4">
    <source>
        <dbReference type="ARBA" id="ARBA00023237"/>
    </source>
</evidence>
<keyword evidence="3" id="KW-0472">Membrane</keyword>
<evidence type="ECO:0000313" key="10">
    <source>
        <dbReference type="Proteomes" id="UP000009010"/>
    </source>
</evidence>
<dbReference type="SUPFAM" id="SSF49373">
    <property type="entry name" value="Invasin/intimin cell-adhesion fragments"/>
    <property type="match status" value="3"/>
</dbReference>
<dbReference type="InterPro" id="IPR003344">
    <property type="entry name" value="Big_1_dom"/>
</dbReference>
<evidence type="ECO:0000256" key="2">
    <source>
        <dbReference type="ARBA" id="ARBA00010116"/>
    </source>
</evidence>
<dbReference type="FunFam" id="2.40.160.160:FF:000001">
    <property type="entry name" value="Intimin-like inverse autotransporter SinH"/>
    <property type="match status" value="1"/>
</dbReference>
<dbReference type="InterPro" id="IPR015217">
    <property type="entry name" value="Invasin_dom_3"/>
</dbReference>
<dbReference type="GO" id="GO:0007155">
    <property type="term" value="P:cell adhesion"/>
    <property type="evidence" value="ECO:0007669"/>
    <property type="project" value="InterPro"/>
</dbReference>
<dbReference type="STRING" id="745277.Rahaq2_2689"/>
<evidence type="ECO:0000256" key="1">
    <source>
        <dbReference type="ARBA" id="ARBA00004442"/>
    </source>
</evidence>
<dbReference type="Proteomes" id="UP000009010">
    <property type="component" value="Chromosome"/>
</dbReference>
<dbReference type="Gene3D" id="2.60.40.1080">
    <property type="match status" value="1"/>
</dbReference>
<keyword evidence="7" id="KW-0732">Signal</keyword>
<comment type="subcellular location">
    <subcellularLocation>
        <location evidence="1">Cell outer membrane</location>
    </subcellularLocation>
</comment>
<dbReference type="AlphaFoldDB" id="H2IRN1"/>
<dbReference type="PANTHER" id="PTHR39576:SF2">
    <property type="entry name" value="ATTACHING AND EFFACING PROTEIN HOMOLOG-RELATED"/>
    <property type="match status" value="1"/>
</dbReference>
<proteinExistence type="inferred from homology"/>
<evidence type="ECO:0000313" key="9">
    <source>
        <dbReference type="EMBL" id="AEX52532.1"/>
    </source>
</evidence>
<dbReference type="eggNOG" id="COG5492">
    <property type="taxonomic scope" value="Bacteria"/>
</dbReference>
<accession>H2IRN1</accession>
<evidence type="ECO:0000256" key="5">
    <source>
        <dbReference type="ARBA" id="ARBA00057597"/>
    </source>
</evidence>
<gene>
    <name evidence="9" type="ordered locus">Rahaq2_2689</name>
</gene>
<evidence type="ECO:0000256" key="3">
    <source>
        <dbReference type="ARBA" id="ARBA00023136"/>
    </source>
</evidence>
<evidence type="ECO:0000256" key="7">
    <source>
        <dbReference type="SAM" id="SignalP"/>
    </source>
</evidence>
<dbReference type="HOGENOM" id="CLU_000210_1_1_6"/>
<dbReference type="InterPro" id="IPR008964">
    <property type="entry name" value="Invasin/intimin_cell_adhesion"/>
</dbReference>
<dbReference type="InterPro" id="IPR024519">
    <property type="entry name" value="IAT_beta"/>
</dbReference>
<organism evidence="9 10">
    <name type="scientific">Rahnella aquatilis (strain ATCC 33071 / DSM 4594 / JCM 1683 / NBRC 105701 / NCIMB 13365 / CIP 78.65)</name>
    <dbReference type="NCBI Taxonomy" id="745277"/>
    <lineage>
        <taxon>Bacteria</taxon>
        <taxon>Pseudomonadati</taxon>
        <taxon>Pseudomonadota</taxon>
        <taxon>Gammaproteobacteria</taxon>
        <taxon>Enterobacterales</taxon>
        <taxon>Yersiniaceae</taxon>
        <taxon>Rahnella</taxon>
    </lineage>
</organism>
<feature type="chain" id="PRO_5003562747" description="Invasin" evidence="7">
    <location>
        <begin position="25"/>
        <end position="921"/>
    </location>
</feature>
<reference evidence="9 10" key="1">
    <citation type="journal article" date="2012" name="J. Bacteriol.">
        <title>Complete Genome Sequence of Rahnella aquatilis CIP 78.65.</title>
        <authorList>
            <person name="Martinez R.J."/>
            <person name="Bruce D."/>
            <person name="Detter C."/>
            <person name="Goodwin L.A."/>
            <person name="Han J."/>
            <person name="Han C.S."/>
            <person name="Held B."/>
            <person name="Land M.L."/>
            <person name="Mikhailova N."/>
            <person name="Nolan M."/>
            <person name="Pennacchio L."/>
            <person name="Pitluck S."/>
            <person name="Tapia R."/>
            <person name="Woyke T."/>
            <person name="Sobecky P.A."/>
        </authorList>
    </citation>
    <scope>NUCLEOTIDE SEQUENCE [LARGE SCALE GENOMIC DNA]</scope>
    <source>
        <strain evidence="10">ATCC 33071 / DSM 4594 / JCM 1683 / NBRC 105701 / NCIMB 13365 / CIP 78.65</strain>
    </source>
</reference>
<comment type="function">
    <text evidence="5">Invasin is a protein that allows enteric bacteria to penetrate cultured mammalian cells. The entry of invasin in the cell is mediated by binding several beta-1 chain integrins.</text>
</comment>
<dbReference type="InterPro" id="IPR048658">
    <property type="entry name" value="Invasin_D4"/>
</dbReference>
<dbReference type="Pfam" id="PF09134">
    <property type="entry name" value="Invasin_D3"/>
    <property type="match status" value="2"/>
</dbReference>
<dbReference type="Pfam" id="PF21764">
    <property type="entry name" value="Invasin_D4"/>
    <property type="match status" value="1"/>
</dbReference>
<dbReference type="InterPro" id="IPR018392">
    <property type="entry name" value="LysM"/>
</dbReference>
<keyword evidence="10" id="KW-1185">Reference proteome</keyword>
<dbReference type="InterPro" id="IPR013783">
    <property type="entry name" value="Ig-like_fold"/>
</dbReference>
<comment type="similarity">
    <text evidence="2">Belongs to the intimin/invasin family.</text>
</comment>
<evidence type="ECO:0000256" key="6">
    <source>
        <dbReference type="ARBA" id="ARBA00074571"/>
    </source>
</evidence>
<sequence>MFTVYFIMQCILSLAFFYPPQAVAEENASQNPVGKYENYTYDTEPYVLSYGETVSTVAIKLGIPLSKLREINEFRTFSHGFNHLKQGDEIDIPLQSSKSRFFSASEQNGNRSVNKAPDKFANTQSVANIASQTGTFFSHDPNSTTASSMALGLASSEASEQVQHWLSHFGTAKVKIGTDRDLSLDNSELDLLLPVFENKEFLLFNQSSIHRTDDRSQINFGLGLRSFDSSSMYGGNIFLDDDLSRGYVRTGLGIEYWRDFVKLGANSYIRITNWKDSPDVRDYQARPANGWDLHAQAWLPDVPQLGAKLKYEQYYGNEVDLFGKEHRKRNPNAISASINYTPIPLVTFSAEERQGKSGQNDSQLSMQLNYKIGVPWQQQITTDYVSTMRTLAGSRYDLVDRNNNIILEYRKKETIRLRVAKLITGYPGEKKPLEVSVDSKYGLDRIEWVAPEFYSNGGKITQLNSNNYVITLPYYQFDGKSVNAYIINGTAIDLKGNHSRKSETQVSVMAPVISQDKSTFLPNASNLPADGKSTQLLVLTLKDNNDNYIDVPTSFLKFIISSRNNLKTVVSEPIKKSPGIYEITITAGSSPDLLTITPELNDYKLPSSKVNIESSVPGGTLSGLTVSPASVPADGATPATLTLTVRDANGNAITGQAAQVAFAVRDSNGTAPATGRVTVSALTETGTTGVYTATLMGIQADTFTVTPQFGGNPIGSLQGTATLAAIPQLSGIDVQGNDLALSVASTLGFPGTGFKGASFAFDISNGDAKDFDWVSDATWVSVDTNGVVTFTGKGNKNKVTITATPKNGKGEKQLYEFTVKKWFTNIADLKNHDDGVNYCQQNSAEMPGFDDLTSSDGNNQPGHLGEWRDLSKYNGGGFVSDTYWTTYNSPNGYWGYNVSLNIMADDMTGNNLVNVMCMEPL</sequence>
<dbReference type="GO" id="GO:0009279">
    <property type="term" value="C:cell outer membrane"/>
    <property type="evidence" value="ECO:0007669"/>
    <property type="project" value="UniProtKB-SubCell"/>
</dbReference>
<dbReference type="InterPro" id="IPR038177">
    <property type="entry name" value="IAT_beta_sf"/>
</dbReference>
<reference evidence="10" key="2">
    <citation type="submission" date="2012-01" db="EMBL/GenBank/DDBJ databases">
        <title>Complete sequence of chromosome of Rahnella aquatilis CIP 78.65.</title>
        <authorList>
            <person name="Lucas S."/>
            <person name="Han J."/>
            <person name="Lapidus A."/>
            <person name="Cheng J.-F."/>
            <person name="Goodwin L."/>
            <person name="Pitluck S."/>
            <person name="Peters L."/>
            <person name="Ovchinnikova G."/>
            <person name="Held B."/>
            <person name="Detter J.C."/>
            <person name="Han C."/>
            <person name="Tapia R."/>
            <person name="Land M."/>
            <person name="Hauser L."/>
            <person name="Kyrpides N."/>
            <person name="Ivanova N."/>
            <person name="Pagani I."/>
            <person name="Sobecky P."/>
            <person name="Martinez R."/>
            <person name="Woyke T."/>
        </authorList>
    </citation>
    <scope>NUCLEOTIDE SEQUENCE [LARGE SCALE GENOMIC DNA]</scope>
    <source>
        <strain evidence="10">ATCC 33071 / DSM 4594 / JCM 1683 / NBRC 105701 / NCIMB 13365 / CIP 78.65</strain>
    </source>
</reference>
<name>H2IRN1_RAHAC</name>
<dbReference type="InterPro" id="IPR051715">
    <property type="entry name" value="Intimin-Invasin_domain"/>
</dbReference>
<dbReference type="PANTHER" id="PTHR39576">
    <property type="entry name" value="ATTACHING AND EFFACING PROTEIN HOMOLOG-RELATED-RELATED"/>
    <property type="match status" value="1"/>
</dbReference>
<dbReference type="Pfam" id="PF11924">
    <property type="entry name" value="IAT_beta"/>
    <property type="match status" value="1"/>
</dbReference>
<protein>
    <recommendedName>
        <fullName evidence="6">Invasin</fullName>
    </recommendedName>
</protein>
<dbReference type="Gene3D" id="2.40.160.160">
    <property type="entry name" value="Inverse autotransporter, beta-domain"/>
    <property type="match status" value="1"/>
</dbReference>
<dbReference type="Gene3D" id="2.60.40.10">
    <property type="entry name" value="Immunoglobulins"/>
    <property type="match status" value="2"/>
</dbReference>
<dbReference type="PATRIC" id="fig|745277.3.peg.2586"/>
<keyword evidence="4" id="KW-0998">Cell outer membrane</keyword>
<dbReference type="SMART" id="SM00634">
    <property type="entry name" value="BID_1"/>
    <property type="match status" value="1"/>
</dbReference>
<dbReference type="KEGG" id="raq:Rahaq2_2689"/>
<evidence type="ECO:0000259" key="8">
    <source>
        <dbReference type="PROSITE" id="PS51782"/>
    </source>
</evidence>
<feature type="domain" description="LysM" evidence="8">
    <location>
        <begin position="44"/>
        <end position="92"/>
    </location>
</feature>